<reference evidence="4" key="1">
    <citation type="submission" date="2012-12" db="EMBL/GenBank/DDBJ databases">
        <authorList>
            <person name="Hellsten U."/>
            <person name="Grimwood J."/>
            <person name="Chapman J.A."/>
            <person name="Shapiro H."/>
            <person name="Aerts A."/>
            <person name="Otillar R.P."/>
            <person name="Terry A.Y."/>
            <person name="Boore J.L."/>
            <person name="Simakov O."/>
            <person name="Marletaz F."/>
            <person name="Cho S.-J."/>
            <person name="Edsinger-Gonzales E."/>
            <person name="Havlak P."/>
            <person name="Kuo D.-H."/>
            <person name="Larsson T."/>
            <person name="Lv J."/>
            <person name="Arendt D."/>
            <person name="Savage R."/>
            <person name="Osoegawa K."/>
            <person name="de Jong P."/>
            <person name="Lindberg D.R."/>
            <person name="Seaver E.C."/>
            <person name="Weisblat D.A."/>
            <person name="Putnam N.H."/>
            <person name="Grigoriev I.V."/>
            <person name="Rokhsar D.S."/>
        </authorList>
    </citation>
    <scope>NUCLEOTIDE SEQUENCE</scope>
    <source>
        <strain evidence="4">I ESC-2004</strain>
    </source>
</reference>
<feature type="compositionally biased region" description="Polar residues" evidence="1">
    <location>
        <begin position="230"/>
        <end position="240"/>
    </location>
</feature>
<name>R7V2C6_CAPTE</name>
<dbReference type="EMBL" id="AMQN01005271">
    <property type="status" value="NOT_ANNOTATED_CDS"/>
    <property type="molecule type" value="Genomic_DNA"/>
</dbReference>
<feature type="region of interest" description="Disordered" evidence="1">
    <location>
        <begin position="161"/>
        <end position="180"/>
    </location>
</feature>
<dbReference type="EMBL" id="KB295566">
    <property type="protein sequence ID" value="ELU13013.1"/>
    <property type="molecule type" value="Genomic_DNA"/>
</dbReference>
<dbReference type="EnsemblMetazoa" id="CapteT199746">
    <property type="protein sequence ID" value="CapteP199746"/>
    <property type="gene ID" value="CapteG199746"/>
</dbReference>
<organism evidence="2">
    <name type="scientific">Capitella teleta</name>
    <name type="common">Polychaete worm</name>
    <dbReference type="NCBI Taxonomy" id="283909"/>
    <lineage>
        <taxon>Eukaryota</taxon>
        <taxon>Metazoa</taxon>
        <taxon>Spiralia</taxon>
        <taxon>Lophotrochozoa</taxon>
        <taxon>Annelida</taxon>
        <taxon>Polychaeta</taxon>
        <taxon>Sedentaria</taxon>
        <taxon>Scolecida</taxon>
        <taxon>Capitellidae</taxon>
        <taxon>Capitella</taxon>
    </lineage>
</organism>
<reference evidence="3" key="3">
    <citation type="submission" date="2015-06" db="UniProtKB">
        <authorList>
            <consortium name="EnsemblMetazoa"/>
        </authorList>
    </citation>
    <scope>IDENTIFICATION</scope>
</reference>
<accession>R7V2C6</accession>
<proteinExistence type="predicted"/>
<sequence length="240" mass="26707">MADFKGKCCAITKSRLLKAKKKTHRRRLTEKTTIQELTSGSLQKVLEVTPVDIESVSHLNTVAEFLVLMNLSKRLGYEVSKIFKVSWTPCKDNIFHVAPQEKMQWCESHLKCAHFSEPSACLNLAENFPFARHGIALFGVRIEKRVMERLHSDGARRRATALNAGDDSARQSAPPSIAPRGCMARVFGGGSGSERRGEVLGREMIAGDGTTGVVQKTENKRDDSRRWHNESGSANGEQER</sequence>
<gene>
    <name evidence="2" type="ORF">CAPTEDRAFT_199746</name>
</gene>
<evidence type="ECO:0000256" key="1">
    <source>
        <dbReference type="SAM" id="MobiDB-lite"/>
    </source>
</evidence>
<dbReference type="Proteomes" id="UP000014760">
    <property type="component" value="Unassembled WGS sequence"/>
</dbReference>
<keyword evidence="4" id="KW-1185">Reference proteome</keyword>
<feature type="region of interest" description="Disordered" evidence="1">
    <location>
        <begin position="202"/>
        <end position="240"/>
    </location>
</feature>
<reference evidence="2 4" key="2">
    <citation type="journal article" date="2013" name="Nature">
        <title>Insights into bilaterian evolution from three spiralian genomes.</title>
        <authorList>
            <person name="Simakov O."/>
            <person name="Marletaz F."/>
            <person name="Cho S.J."/>
            <person name="Edsinger-Gonzales E."/>
            <person name="Havlak P."/>
            <person name="Hellsten U."/>
            <person name="Kuo D.H."/>
            <person name="Larsson T."/>
            <person name="Lv J."/>
            <person name="Arendt D."/>
            <person name="Savage R."/>
            <person name="Osoegawa K."/>
            <person name="de Jong P."/>
            <person name="Grimwood J."/>
            <person name="Chapman J.A."/>
            <person name="Shapiro H."/>
            <person name="Aerts A."/>
            <person name="Otillar R.P."/>
            <person name="Terry A.Y."/>
            <person name="Boore J.L."/>
            <person name="Grigoriev I.V."/>
            <person name="Lindberg D.R."/>
            <person name="Seaver E.C."/>
            <person name="Weisblat D.A."/>
            <person name="Putnam N.H."/>
            <person name="Rokhsar D.S."/>
        </authorList>
    </citation>
    <scope>NUCLEOTIDE SEQUENCE</scope>
    <source>
        <strain evidence="2 4">I ESC-2004</strain>
    </source>
</reference>
<evidence type="ECO:0000313" key="4">
    <source>
        <dbReference type="Proteomes" id="UP000014760"/>
    </source>
</evidence>
<dbReference type="HOGENOM" id="CLU_1157355_0_0_1"/>
<feature type="compositionally biased region" description="Basic and acidic residues" evidence="1">
    <location>
        <begin position="217"/>
        <end position="229"/>
    </location>
</feature>
<evidence type="ECO:0000313" key="2">
    <source>
        <dbReference type="EMBL" id="ELU13013.1"/>
    </source>
</evidence>
<protein>
    <submittedName>
        <fullName evidence="2 3">Uncharacterized protein</fullName>
    </submittedName>
</protein>
<dbReference type="AlphaFoldDB" id="R7V2C6"/>
<evidence type="ECO:0000313" key="3">
    <source>
        <dbReference type="EnsemblMetazoa" id="CapteP199746"/>
    </source>
</evidence>